<proteinExistence type="predicted"/>
<reference evidence="2 3" key="1">
    <citation type="submission" date="2019-02" db="EMBL/GenBank/DDBJ databases">
        <title>Deep-cultivation of Planctomycetes and their phenomic and genomic characterization uncovers novel biology.</title>
        <authorList>
            <person name="Wiegand S."/>
            <person name="Jogler M."/>
            <person name="Boedeker C."/>
            <person name="Pinto D."/>
            <person name="Vollmers J."/>
            <person name="Rivas-Marin E."/>
            <person name="Kohn T."/>
            <person name="Peeters S.H."/>
            <person name="Heuer A."/>
            <person name="Rast P."/>
            <person name="Oberbeckmann S."/>
            <person name="Bunk B."/>
            <person name="Jeske O."/>
            <person name="Meyerdierks A."/>
            <person name="Storesund J.E."/>
            <person name="Kallscheuer N."/>
            <person name="Luecker S."/>
            <person name="Lage O.M."/>
            <person name="Pohl T."/>
            <person name="Merkel B.J."/>
            <person name="Hornburger P."/>
            <person name="Mueller R.-W."/>
            <person name="Bruemmer F."/>
            <person name="Labrenz M."/>
            <person name="Spormann A.M."/>
            <person name="Op den Camp H."/>
            <person name="Overmann J."/>
            <person name="Amann R."/>
            <person name="Jetten M.S.M."/>
            <person name="Mascher T."/>
            <person name="Medema M.H."/>
            <person name="Devos D.P."/>
            <person name="Kaster A.-K."/>
            <person name="Ovreas L."/>
            <person name="Rohde M."/>
            <person name="Galperin M.Y."/>
            <person name="Jogler C."/>
        </authorList>
    </citation>
    <scope>NUCLEOTIDE SEQUENCE [LARGE SCALE GENOMIC DNA]</scope>
    <source>
        <strain evidence="2 3">K23_9</strain>
    </source>
</reference>
<gene>
    <name evidence="2" type="ORF">K239x_20020</name>
</gene>
<feature type="signal peptide" evidence="1">
    <location>
        <begin position="1"/>
        <end position="19"/>
    </location>
</feature>
<dbReference type="EMBL" id="CP036526">
    <property type="protein sequence ID" value="QDT10049.1"/>
    <property type="molecule type" value="Genomic_DNA"/>
</dbReference>
<evidence type="ECO:0000313" key="3">
    <source>
        <dbReference type="Proteomes" id="UP000319817"/>
    </source>
</evidence>
<evidence type="ECO:0000313" key="2">
    <source>
        <dbReference type="EMBL" id="QDT10049.1"/>
    </source>
</evidence>
<protein>
    <recommendedName>
        <fullName evidence="4">Secreted protein</fullName>
    </recommendedName>
</protein>
<dbReference type="AlphaFoldDB" id="A0A517NSG4"/>
<evidence type="ECO:0000256" key="1">
    <source>
        <dbReference type="SAM" id="SignalP"/>
    </source>
</evidence>
<feature type="chain" id="PRO_5022066551" description="Secreted protein" evidence="1">
    <location>
        <begin position="20"/>
        <end position="136"/>
    </location>
</feature>
<dbReference type="Proteomes" id="UP000319817">
    <property type="component" value="Chromosome"/>
</dbReference>
<keyword evidence="1" id="KW-0732">Signal</keyword>
<accession>A0A517NSG4</accession>
<evidence type="ECO:0008006" key="4">
    <source>
        <dbReference type="Google" id="ProtNLM"/>
    </source>
</evidence>
<organism evidence="2 3">
    <name type="scientific">Stieleria marina</name>
    <dbReference type="NCBI Taxonomy" id="1930275"/>
    <lineage>
        <taxon>Bacteria</taxon>
        <taxon>Pseudomonadati</taxon>
        <taxon>Planctomycetota</taxon>
        <taxon>Planctomycetia</taxon>
        <taxon>Pirellulales</taxon>
        <taxon>Pirellulaceae</taxon>
        <taxon>Stieleria</taxon>
    </lineage>
</organism>
<sequence length="136" mass="14470" precursor="true">MPAMLAALAILFWPALATANCCCKRAELASLALATANDCECQSVSSCCSVKSTCELPASGDNIQSQTCQCGLSCCKTLSVRLLAPAEKSLSSGTLGQVDLAFDSPFRIASIDAIPFERLSYRIAQDHCAQICRWVK</sequence>
<keyword evidence="3" id="KW-1185">Reference proteome</keyword>
<name>A0A517NSG4_9BACT</name>